<sequence>MSAPSRRGSEGGDVEPPPQARLAHRPQAPGVHQAEPQQQQHEQQHGQQHEPQQDLPCGAAQTEQPGGDCDHPGPCEAAYTEQAGGDGDQPDNGAGPGVLRASSPLSRSCSAALTPMPGCAPVPLAVAELADSVRVAAGVSAALPRSHSMRCRAVRHDEGSSRAGGH</sequence>
<dbReference type="AlphaFoldDB" id="A0A7R9VTM9"/>
<protein>
    <submittedName>
        <fullName evidence="2">Uncharacterized protein</fullName>
    </submittedName>
</protein>
<dbReference type="EMBL" id="HBEC01037837">
    <property type="protein sequence ID" value="CAD8304486.1"/>
    <property type="molecule type" value="Transcribed_RNA"/>
</dbReference>
<gene>
    <name evidence="2" type="ORF">CEUR00632_LOCUS17600</name>
</gene>
<evidence type="ECO:0000256" key="1">
    <source>
        <dbReference type="SAM" id="MobiDB-lite"/>
    </source>
</evidence>
<proteinExistence type="predicted"/>
<evidence type="ECO:0000313" key="2">
    <source>
        <dbReference type="EMBL" id="CAD8304486.1"/>
    </source>
</evidence>
<feature type="region of interest" description="Disordered" evidence="1">
    <location>
        <begin position="1"/>
        <end position="103"/>
    </location>
</feature>
<name>A0A7R9VTM9_9CHLO</name>
<reference evidence="2" key="1">
    <citation type="submission" date="2021-01" db="EMBL/GenBank/DDBJ databases">
        <authorList>
            <person name="Corre E."/>
            <person name="Pelletier E."/>
            <person name="Niang G."/>
            <person name="Scheremetjew M."/>
            <person name="Finn R."/>
            <person name="Kale V."/>
            <person name="Holt S."/>
            <person name="Cochrane G."/>
            <person name="Meng A."/>
            <person name="Brown T."/>
            <person name="Cohen L."/>
        </authorList>
    </citation>
    <scope>NUCLEOTIDE SEQUENCE</scope>
    <source>
        <strain evidence="2">CCMP219</strain>
    </source>
</reference>
<organism evidence="2">
    <name type="scientific">Chlamydomonas euryale</name>
    <dbReference type="NCBI Taxonomy" id="1486919"/>
    <lineage>
        <taxon>Eukaryota</taxon>
        <taxon>Viridiplantae</taxon>
        <taxon>Chlorophyta</taxon>
        <taxon>core chlorophytes</taxon>
        <taxon>Chlorophyceae</taxon>
        <taxon>CS clade</taxon>
        <taxon>Chlamydomonadales</taxon>
        <taxon>Chlamydomonadaceae</taxon>
        <taxon>Chlamydomonas</taxon>
    </lineage>
</organism>
<accession>A0A7R9VTM9</accession>
<feature type="compositionally biased region" description="Low complexity" evidence="1">
    <location>
        <begin position="32"/>
        <end position="41"/>
    </location>
</feature>
<feature type="compositionally biased region" description="Basic and acidic residues" evidence="1">
    <location>
        <begin position="42"/>
        <end position="52"/>
    </location>
</feature>